<dbReference type="GO" id="GO:0005319">
    <property type="term" value="F:lipid transporter activity"/>
    <property type="evidence" value="ECO:0007669"/>
    <property type="project" value="TreeGrafter"/>
</dbReference>
<dbReference type="InterPro" id="IPR026082">
    <property type="entry name" value="ABCA"/>
</dbReference>
<dbReference type="InterPro" id="IPR013525">
    <property type="entry name" value="ABC2_TM"/>
</dbReference>
<dbReference type="CDD" id="cd03263">
    <property type="entry name" value="ABC_subfamily_A"/>
    <property type="match status" value="1"/>
</dbReference>
<dbReference type="Gene3D" id="3.40.50.300">
    <property type="entry name" value="P-loop containing nucleotide triphosphate hydrolases"/>
    <property type="match status" value="1"/>
</dbReference>
<dbReference type="InterPro" id="IPR003439">
    <property type="entry name" value="ABC_transporter-like_ATP-bd"/>
</dbReference>
<dbReference type="SMART" id="SM00382">
    <property type="entry name" value="AAA"/>
    <property type="match status" value="1"/>
</dbReference>
<dbReference type="Pfam" id="PF00005">
    <property type="entry name" value="ABC_tran"/>
    <property type="match status" value="1"/>
</dbReference>
<dbReference type="PANTHER" id="PTHR19229">
    <property type="entry name" value="ATP-BINDING CASSETTE TRANSPORTER SUBFAMILY A ABCA"/>
    <property type="match status" value="1"/>
</dbReference>
<dbReference type="PROSITE" id="PS00211">
    <property type="entry name" value="ABC_TRANSPORTER_1"/>
    <property type="match status" value="1"/>
</dbReference>
<reference evidence="9" key="1">
    <citation type="submission" date="2023-07" db="EMBL/GenBank/DDBJ databases">
        <authorList>
            <consortium name="CYATHOMIX"/>
        </authorList>
    </citation>
    <scope>NUCLEOTIDE SEQUENCE</scope>
    <source>
        <strain evidence="9">N/A</strain>
    </source>
</reference>
<sequence>MVLMYSLHSETTDKSIPFYTRVIGIPDLSLKMFENGRFLIFDSDNNTTKQAFLEELVRRKYPRLEIMKQHVFDKEDILAKWPKNYPWVVGGVLLNTRKEVINSSSEYVWLLSSYFYGSEDFFFPFIGQIESAGQIELHAAKKVIQKEDTLLAAAFTPMMYLLAVLILETSFVTPLIEERLCGFRHQQMLAGLSPLVYWTATFFWDVCLTGLVSAIMVTFTKIILQSSWWMFFSITLTYIMTKLMFVYVISLIINGIEKATFFLLSYELAGMLAAKPLLRKLNFDPKNSVWISPSHGLFQGIVLQGKTDSNGEIFASFFVHGSIFLLILYMYEYHLDKLTRIFCRKTYVEKSNIPDSEDVIQEREHVQNNTSNFTLTVQNLTKYYGSTCALKGATFGVRSEDCFGLIGPSGAGKTSAFAIITGSRFANNGSVYIGDQYVNRTQGIGYCPQFDAALSRLSCKQNMVFIAGIIGYKEPSMIVEQMLRFLDLEKHAKKAFSNCSGGQRRRVNIGIALLNPSKLVILDEPTAGIDPKTRRHIWELLKQMRSRGRALVLSSHSMEECETLCSCLGVLVKGRFVAIGASQTLKSKYANNYFLLTILKSLDDRKKVIDVVLSTFPSSELVTKQEDTLNLKFKIPRREGDKLSELYEKAQTMATSLSLSDFSLLQGSLEDVFEFLKKKYEEENLDV</sequence>
<dbReference type="PROSITE" id="PS50893">
    <property type="entry name" value="ABC_TRANSPORTER_2"/>
    <property type="match status" value="1"/>
</dbReference>
<comment type="subcellular location">
    <subcellularLocation>
        <location evidence="1">Membrane</location>
        <topology evidence="1">Multi-pass membrane protein</topology>
    </subcellularLocation>
</comment>
<evidence type="ECO:0000256" key="1">
    <source>
        <dbReference type="ARBA" id="ARBA00004141"/>
    </source>
</evidence>
<evidence type="ECO:0000256" key="5">
    <source>
        <dbReference type="ARBA" id="ARBA00022989"/>
    </source>
</evidence>
<keyword evidence="5 7" id="KW-1133">Transmembrane helix</keyword>
<evidence type="ECO:0000313" key="10">
    <source>
        <dbReference type="Proteomes" id="UP001176961"/>
    </source>
</evidence>
<evidence type="ECO:0000256" key="2">
    <source>
        <dbReference type="ARBA" id="ARBA00022692"/>
    </source>
</evidence>
<organism evidence="9 10">
    <name type="scientific">Cylicocyclus nassatus</name>
    <name type="common">Nematode worm</name>
    <dbReference type="NCBI Taxonomy" id="53992"/>
    <lineage>
        <taxon>Eukaryota</taxon>
        <taxon>Metazoa</taxon>
        <taxon>Ecdysozoa</taxon>
        <taxon>Nematoda</taxon>
        <taxon>Chromadorea</taxon>
        <taxon>Rhabditida</taxon>
        <taxon>Rhabditina</taxon>
        <taxon>Rhabditomorpha</taxon>
        <taxon>Strongyloidea</taxon>
        <taxon>Strongylidae</taxon>
        <taxon>Cylicocyclus</taxon>
    </lineage>
</organism>
<keyword evidence="4" id="KW-0067">ATP-binding</keyword>
<keyword evidence="3" id="KW-0547">Nucleotide-binding</keyword>
<evidence type="ECO:0000256" key="7">
    <source>
        <dbReference type="SAM" id="Phobius"/>
    </source>
</evidence>
<evidence type="ECO:0000313" key="9">
    <source>
        <dbReference type="EMBL" id="CAJ0597080.1"/>
    </source>
</evidence>
<dbReference type="GO" id="GO:0016887">
    <property type="term" value="F:ATP hydrolysis activity"/>
    <property type="evidence" value="ECO:0007669"/>
    <property type="project" value="InterPro"/>
</dbReference>
<evidence type="ECO:0000256" key="6">
    <source>
        <dbReference type="ARBA" id="ARBA00023136"/>
    </source>
</evidence>
<feature type="transmembrane region" description="Helical" evidence="7">
    <location>
        <begin position="196"/>
        <end position="217"/>
    </location>
</feature>
<dbReference type="GO" id="GO:0016020">
    <property type="term" value="C:membrane"/>
    <property type="evidence" value="ECO:0007669"/>
    <property type="project" value="UniProtKB-SubCell"/>
</dbReference>
<comment type="caution">
    <text evidence="9">The sequence shown here is derived from an EMBL/GenBank/DDBJ whole genome shotgun (WGS) entry which is preliminary data.</text>
</comment>
<dbReference type="GO" id="GO:0005524">
    <property type="term" value="F:ATP binding"/>
    <property type="evidence" value="ECO:0007669"/>
    <property type="project" value="UniProtKB-KW"/>
</dbReference>
<dbReference type="Proteomes" id="UP001176961">
    <property type="component" value="Unassembled WGS sequence"/>
</dbReference>
<feature type="transmembrane region" description="Helical" evidence="7">
    <location>
        <begin position="150"/>
        <end position="176"/>
    </location>
</feature>
<feature type="domain" description="ABC transporter" evidence="8">
    <location>
        <begin position="375"/>
        <end position="598"/>
    </location>
</feature>
<protein>
    <recommendedName>
        <fullName evidence="8">ABC transporter domain-containing protein</fullName>
    </recommendedName>
</protein>
<dbReference type="InterPro" id="IPR003593">
    <property type="entry name" value="AAA+_ATPase"/>
</dbReference>
<feature type="transmembrane region" description="Helical" evidence="7">
    <location>
        <begin position="229"/>
        <end position="253"/>
    </location>
</feature>
<dbReference type="InterPro" id="IPR017871">
    <property type="entry name" value="ABC_transporter-like_CS"/>
</dbReference>
<evidence type="ECO:0000259" key="8">
    <source>
        <dbReference type="PROSITE" id="PS50893"/>
    </source>
</evidence>
<dbReference type="Pfam" id="PF12698">
    <property type="entry name" value="ABC2_membrane_3"/>
    <property type="match status" value="1"/>
</dbReference>
<evidence type="ECO:0000256" key="3">
    <source>
        <dbReference type="ARBA" id="ARBA00022741"/>
    </source>
</evidence>
<keyword evidence="6 7" id="KW-0472">Membrane</keyword>
<proteinExistence type="predicted"/>
<feature type="transmembrane region" description="Helical" evidence="7">
    <location>
        <begin position="313"/>
        <end position="331"/>
    </location>
</feature>
<dbReference type="GO" id="GO:0140359">
    <property type="term" value="F:ABC-type transporter activity"/>
    <property type="evidence" value="ECO:0007669"/>
    <property type="project" value="InterPro"/>
</dbReference>
<name>A0AA36M412_CYLNA</name>
<evidence type="ECO:0000256" key="4">
    <source>
        <dbReference type="ARBA" id="ARBA00022840"/>
    </source>
</evidence>
<accession>A0AA36M412</accession>
<dbReference type="PANTHER" id="PTHR19229:SF151">
    <property type="entry name" value="ABC TRANSPORTER DOMAIN-CONTAINING PROTEIN"/>
    <property type="match status" value="1"/>
</dbReference>
<dbReference type="SUPFAM" id="SSF52540">
    <property type="entry name" value="P-loop containing nucleoside triphosphate hydrolases"/>
    <property type="match status" value="1"/>
</dbReference>
<keyword evidence="2 7" id="KW-0812">Transmembrane</keyword>
<dbReference type="InterPro" id="IPR027417">
    <property type="entry name" value="P-loop_NTPase"/>
</dbReference>
<dbReference type="AlphaFoldDB" id="A0AA36M412"/>
<dbReference type="FunFam" id="3.40.50.300:FF:001598">
    <property type="entry name" value="ABC transporter ced-7"/>
    <property type="match status" value="1"/>
</dbReference>
<gene>
    <name evidence="9" type="ORF">CYNAS_LOCUS9063</name>
</gene>
<keyword evidence="10" id="KW-1185">Reference proteome</keyword>
<dbReference type="EMBL" id="CATQJL010000223">
    <property type="protein sequence ID" value="CAJ0597080.1"/>
    <property type="molecule type" value="Genomic_DNA"/>
</dbReference>